<accession>A0A6L2NNZ2</accession>
<evidence type="ECO:0000256" key="1">
    <source>
        <dbReference type="PROSITE-ProRule" id="PRU00047"/>
    </source>
</evidence>
<dbReference type="InterPro" id="IPR036875">
    <property type="entry name" value="Znf_CCHC_sf"/>
</dbReference>
<evidence type="ECO:0000259" key="4">
    <source>
        <dbReference type="PROSITE" id="PS50158"/>
    </source>
</evidence>
<feature type="region of interest" description="Disordered" evidence="3">
    <location>
        <begin position="409"/>
        <end position="473"/>
    </location>
</feature>
<dbReference type="InterPro" id="IPR013103">
    <property type="entry name" value="RVT_2"/>
</dbReference>
<dbReference type="InterPro" id="IPR001878">
    <property type="entry name" value="Znf_CCHC"/>
</dbReference>
<evidence type="ECO:0000313" key="5">
    <source>
        <dbReference type="EMBL" id="GEU88091.1"/>
    </source>
</evidence>
<dbReference type="AlphaFoldDB" id="A0A6L2NNZ2"/>
<feature type="compositionally biased region" description="Low complexity" evidence="3">
    <location>
        <begin position="416"/>
        <end position="427"/>
    </location>
</feature>
<sequence>MTNYALWEVIVNGGSPPPKRTVDGVKQTYPSITAKEKLARKNGLKARGTLLMALPNEVQLKLNSYKNSKSLMEAIKKSFRGNKESKKTQKTFLKQQRNRSKWQMAMLTMKDRRFPKKIRRKVGANGSETIGFDKTKVECYNCHKRGHFARKCRAPRENKNKEPVRRNVTVEKIDAKALVAQNGIGYDWSDQAEEGHTNFAFMAYTSSGSSSYSSSDSENEDIFKENIKILKLNIHLRDNALTKLRKKLEKAEKERDEIKITLEKFENSSKTLNKMLDGQVNDKYKTCVGYHAVSPPYTRNFMPPKSDLILMNMDEYIVSEYVTSVPAVAINKAKTSESNLVNHLLKIGYLTVRMTMRLRLSINRENLVLLRRENIDAICSISLKVKGVDQLGFNIDILTKSMNYKPVVVGNQSNGSTDPLLSSSSKDSPVDGFKPSREKEQKDTEGLVNEESEAPITEEPRVNQEKDNVNSTNRVNAVSSTVNAASNEVNAISRKSSIKLPDDPNMPDLEDISIFKDSNEDVFGAEADLNNMETTFQKDDKECDLPWQLEQNGSIETRKMRGIMVRNKARLVAQGYSQEEGIDYDEVFAPVARIKAIRLFLAYASFKDFVVYLMDVKSSFMYGKIEKEVYVCQSLGFEDLEFLDRVYKVEKELYGLHQAPRAWKEMCTEFEKMMHKKFQMSSIGELTFFLGLQVTQNDDGIFISQDKSMIGSLMYLTSSRPDIMFAVCACARFQVTPKVSHLHAMKRIFRYLKGQPKLGLWYLKDSPFDLEAYTDSDYAGACLDRKSTIGGCQFLRSRLISWQCKKQTVVANSTTEAGGLYTNDDWNEVKQLLRMELRLTLAKNINGEAQIHAKVDGKKVIISEATIRRGLKFKNKGGVDYLSNAVIFEQLPHMGYENLSQKLTFYKVFFSPQWKFLIHIILQYLSAKTTAWNEFSSTMAFAIICLATNQKFIFSKYIFDRMVKHLVSGTKFLMYPRVESSAEEKSLDEEDASKQGRNIADIDADADTILVDETTKDQGKYDDQEMFDKDVLNDEEVVETVVTDATTTFVSINDITWTQVLVEIKTSKPKVRGIIMQEPTKTPTTTRIPISSTVQDKGRGIMVEEPLKMKKKDQISFHEQEARTLQAEFGEQDNLVEKKAQEEEQGELTIEEKSRLFVELMVKRKNHFAKLKA</sequence>
<protein>
    <recommendedName>
        <fullName evidence="4">CCHC-type domain-containing protein</fullName>
    </recommendedName>
</protein>
<dbReference type="PROSITE" id="PS50158">
    <property type="entry name" value="ZF_CCHC"/>
    <property type="match status" value="1"/>
</dbReference>
<comment type="caution">
    <text evidence="5">The sequence shown here is derived from an EMBL/GenBank/DDBJ whole genome shotgun (WGS) entry which is preliminary data.</text>
</comment>
<dbReference type="Gene3D" id="4.10.60.10">
    <property type="entry name" value="Zinc finger, CCHC-type"/>
    <property type="match status" value="1"/>
</dbReference>
<dbReference type="GO" id="GO:0003676">
    <property type="term" value="F:nucleic acid binding"/>
    <property type="evidence" value="ECO:0007669"/>
    <property type="project" value="InterPro"/>
</dbReference>
<dbReference type="SUPFAM" id="SSF57756">
    <property type="entry name" value="Retrovirus zinc finger-like domains"/>
    <property type="match status" value="1"/>
</dbReference>
<keyword evidence="1" id="KW-0862">Zinc</keyword>
<evidence type="ECO:0000256" key="3">
    <source>
        <dbReference type="SAM" id="MobiDB-lite"/>
    </source>
</evidence>
<evidence type="ECO:0000256" key="2">
    <source>
        <dbReference type="SAM" id="Coils"/>
    </source>
</evidence>
<dbReference type="SMART" id="SM00343">
    <property type="entry name" value="ZnF_C2HC"/>
    <property type="match status" value="1"/>
</dbReference>
<dbReference type="CDD" id="cd09272">
    <property type="entry name" value="RNase_HI_RT_Ty1"/>
    <property type="match status" value="1"/>
</dbReference>
<keyword evidence="1" id="KW-0863">Zinc-finger</keyword>
<keyword evidence="1" id="KW-0479">Metal-binding</keyword>
<name>A0A6L2NNZ2_TANCI</name>
<feature type="compositionally biased region" description="Basic and acidic residues" evidence="3">
    <location>
        <begin position="458"/>
        <end position="468"/>
    </location>
</feature>
<dbReference type="EMBL" id="BKCJ010009673">
    <property type="protein sequence ID" value="GEU88091.1"/>
    <property type="molecule type" value="Genomic_DNA"/>
</dbReference>
<dbReference type="PANTHER" id="PTHR11439:SF495">
    <property type="entry name" value="REVERSE TRANSCRIPTASE, RNA-DEPENDENT DNA POLYMERASE-RELATED"/>
    <property type="match status" value="1"/>
</dbReference>
<dbReference type="GO" id="GO:0008270">
    <property type="term" value="F:zinc ion binding"/>
    <property type="evidence" value="ECO:0007669"/>
    <property type="project" value="UniProtKB-KW"/>
</dbReference>
<gene>
    <name evidence="5" type="ORF">Tci_060069</name>
</gene>
<keyword evidence="2" id="KW-0175">Coiled coil</keyword>
<proteinExistence type="predicted"/>
<reference evidence="5" key="1">
    <citation type="journal article" date="2019" name="Sci. Rep.">
        <title>Draft genome of Tanacetum cinerariifolium, the natural source of mosquito coil.</title>
        <authorList>
            <person name="Yamashiro T."/>
            <person name="Shiraishi A."/>
            <person name="Satake H."/>
            <person name="Nakayama K."/>
        </authorList>
    </citation>
    <scope>NUCLEOTIDE SEQUENCE</scope>
</reference>
<feature type="compositionally biased region" description="Basic and acidic residues" evidence="3">
    <location>
        <begin position="434"/>
        <end position="445"/>
    </location>
</feature>
<feature type="domain" description="CCHC-type" evidence="4">
    <location>
        <begin position="139"/>
        <end position="153"/>
    </location>
</feature>
<feature type="coiled-coil region" evidence="2">
    <location>
        <begin position="234"/>
        <end position="268"/>
    </location>
</feature>
<organism evidence="5">
    <name type="scientific">Tanacetum cinerariifolium</name>
    <name type="common">Dalmatian daisy</name>
    <name type="synonym">Chrysanthemum cinerariifolium</name>
    <dbReference type="NCBI Taxonomy" id="118510"/>
    <lineage>
        <taxon>Eukaryota</taxon>
        <taxon>Viridiplantae</taxon>
        <taxon>Streptophyta</taxon>
        <taxon>Embryophyta</taxon>
        <taxon>Tracheophyta</taxon>
        <taxon>Spermatophyta</taxon>
        <taxon>Magnoliopsida</taxon>
        <taxon>eudicotyledons</taxon>
        <taxon>Gunneridae</taxon>
        <taxon>Pentapetalae</taxon>
        <taxon>asterids</taxon>
        <taxon>campanulids</taxon>
        <taxon>Asterales</taxon>
        <taxon>Asteraceae</taxon>
        <taxon>Asteroideae</taxon>
        <taxon>Anthemideae</taxon>
        <taxon>Anthemidinae</taxon>
        <taxon>Tanacetum</taxon>
    </lineage>
</organism>
<dbReference type="Pfam" id="PF07727">
    <property type="entry name" value="RVT_2"/>
    <property type="match status" value="1"/>
</dbReference>
<dbReference type="PANTHER" id="PTHR11439">
    <property type="entry name" value="GAG-POL-RELATED RETROTRANSPOSON"/>
    <property type="match status" value="1"/>
</dbReference>